<evidence type="ECO:0000256" key="4">
    <source>
        <dbReference type="ARBA" id="ARBA00022807"/>
    </source>
</evidence>
<dbReference type="AlphaFoldDB" id="A0A8S3Z0C3"/>
<dbReference type="Proteomes" id="UP000678393">
    <property type="component" value="Unassembled WGS sequence"/>
</dbReference>
<keyword evidence="2" id="KW-0645">Protease</keyword>
<dbReference type="InterPro" id="IPR003653">
    <property type="entry name" value="Peptidase_C48_C"/>
</dbReference>
<dbReference type="SUPFAM" id="SSF54001">
    <property type="entry name" value="Cysteine proteinases"/>
    <property type="match status" value="1"/>
</dbReference>
<comment type="similarity">
    <text evidence="1">Belongs to the peptidase C48 family.</text>
</comment>
<dbReference type="InterPro" id="IPR044613">
    <property type="entry name" value="Nep1/2-like"/>
</dbReference>
<gene>
    <name evidence="6" type="ORF">CUNI_LOCUS7987</name>
</gene>
<sequence>MADDDAVVLRFGDSFLRKSDIELLIPPNKFNDRLIGFCFEYFVREQFNHSADRIALINPSVAQFVIFASVEERMVLLEPLHLPIKQYIFVPVSNAYENEPTGKTQWSLLVYMRSKQEFHHYDVQRGSNQSVAKKLVDKLQPFVQAPRSKLKFVEMDIPQQDITNDSGLYVIAMVEHLIKEFCECFSIAVHEVLNQEIVQRKRKLIEDLIQELSTTEINADHHLST</sequence>
<dbReference type="PROSITE" id="PS50600">
    <property type="entry name" value="ULP_PROTEASE"/>
    <property type="match status" value="1"/>
</dbReference>
<keyword evidence="7" id="KW-1185">Reference proteome</keyword>
<dbReference type="EMBL" id="CAJHNH020001285">
    <property type="protein sequence ID" value="CAG5122429.1"/>
    <property type="molecule type" value="Genomic_DNA"/>
</dbReference>
<dbReference type="InterPro" id="IPR038765">
    <property type="entry name" value="Papain-like_cys_pep_sf"/>
</dbReference>
<name>A0A8S3Z0C3_9EUPU</name>
<dbReference type="GO" id="GO:0006508">
    <property type="term" value="P:proteolysis"/>
    <property type="evidence" value="ECO:0007669"/>
    <property type="project" value="UniProtKB-KW"/>
</dbReference>
<feature type="domain" description="Ubiquitin-like protease family profile" evidence="5">
    <location>
        <begin position="14"/>
        <end position="177"/>
    </location>
</feature>
<evidence type="ECO:0000256" key="2">
    <source>
        <dbReference type="ARBA" id="ARBA00022670"/>
    </source>
</evidence>
<dbReference type="PANTHER" id="PTHR46468">
    <property type="entry name" value="SENTRIN-SPECIFIC PROTEASE 8"/>
    <property type="match status" value="1"/>
</dbReference>
<evidence type="ECO:0000256" key="3">
    <source>
        <dbReference type="ARBA" id="ARBA00022801"/>
    </source>
</evidence>
<keyword evidence="4" id="KW-0788">Thiol protease</keyword>
<dbReference type="PANTHER" id="PTHR46468:SF1">
    <property type="entry name" value="SENTRIN-SPECIFIC PROTEASE 8"/>
    <property type="match status" value="1"/>
</dbReference>
<evidence type="ECO:0000313" key="6">
    <source>
        <dbReference type="EMBL" id="CAG5122429.1"/>
    </source>
</evidence>
<dbReference type="OrthoDB" id="5065855at2759"/>
<dbReference type="GO" id="GO:0008234">
    <property type="term" value="F:cysteine-type peptidase activity"/>
    <property type="evidence" value="ECO:0007669"/>
    <property type="project" value="UniProtKB-KW"/>
</dbReference>
<protein>
    <recommendedName>
        <fullName evidence="5">Ubiquitin-like protease family profile domain-containing protein</fullName>
    </recommendedName>
</protein>
<keyword evidence="3" id="KW-0378">Hydrolase</keyword>
<reference evidence="6" key="1">
    <citation type="submission" date="2021-04" db="EMBL/GenBank/DDBJ databases">
        <authorList>
            <consortium name="Molecular Ecology Group"/>
        </authorList>
    </citation>
    <scope>NUCLEOTIDE SEQUENCE</scope>
</reference>
<evidence type="ECO:0000313" key="7">
    <source>
        <dbReference type="Proteomes" id="UP000678393"/>
    </source>
</evidence>
<organism evidence="6 7">
    <name type="scientific">Candidula unifasciata</name>
    <dbReference type="NCBI Taxonomy" id="100452"/>
    <lineage>
        <taxon>Eukaryota</taxon>
        <taxon>Metazoa</taxon>
        <taxon>Spiralia</taxon>
        <taxon>Lophotrochozoa</taxon>
        <taxon>Mollusca</taxon>
        <taxon>Gastropoda</taxon>
        <taxon>Heterobranchia</taxon>
        <taxon>Euthyneura</taxon>
        <taxon>Panpulmonata</taxon>
        <taxon>Eupulmonata</taxon>
        <taxon>Stylommatophora</taxon>
        <taxon>Helicina</taxon>
        <taxon>Helicoidea</taxon>
        <taxon>Geomitridae</taxon>
        <taxon>Candidula</taxon>
    </lineage>
</organism>
<evidence type="ECO:0000259" key="5">
    <source>
        <dbReference type="PROSITE" id="PS50600"/>
    </source>
</evidence>
<proteinExistence type="inferred from homology"/>
<dbReference type="GO" id="GO:0000338">
    <property type="term" value="P:protein deneddylation"/>
    <property type="evidence" value="ECO:0007669"/>
    <property type="project" value="TreeGrafter"/>
</dbReference>
<dbReference type="Gene3D" id="3.40.395.10">
    <property type="entry name" value="Adenoviral Proteinase, Chain A"/>
    <property type="match status" value="1"/>
</dbReference>
<evidence type="ECO:0000256" key="1">
    <source>
        <dbReference type="ARBA" id="ARBA00005234"/>
    </source>
</evidence>
<dbReference type="Pfam" id="PF02902">
    <property type="entry name" value="Peptidase_C48"/>
    <property type="match status" value="1"/>
</dbReference>
<accession>A0A8S3Z0C3</accession>
<dbReference type="GO" id="GO:0019784">
    <property type="term" value="F:deNEDDylase activity"/>
    <property type="evidence" value="ECO:0007669"/>
    <property type="project" value="InterPro"/>
</dbReference>
<comment type="caution">
    <text evidence="6">The sequence shown here is derived from an EMBL/GenBank/DDBJ whole genome shotgun (WGS) entry which is preliminary data.</text>
</comment>